<comment type="caution">
    <text evidence="6">The sequence shown here is derived from an EMBL/GenBank/DDBJ whole genome shotgun (WGS) entry which is preliminary data.</text>
</comment>
<dbReference type="InterPro" id="IPR000847">
    <property type="entry name" value="LysR_HTH_N"/>
</dbReference>
<dbReference type="Proteomes" id="UP000246145">
    <property type="component" value="Unassembled WGS sequence"/>
</dbReference>
<keyword evidence="3 6" id="KW-0238">DNA-binding</keyword>
<dbReference type="SUPFAM" id="SSF46785">
    <property type="entry name" value="Winged helix' DNA-binding domain"/>
    <property type="match status" value="1"/>
</dbReference>
<dbReference type="PANTHER" id="PTHR30419">
    <property type="entry name" value="HTH-TYPE TRANSCRIPTIONAL REGULATOR YBHD"/>
    <property type="match status" value="1"/>
</dbReference>
<reference evidence="6 7" key="1">
    <citation type="submission" date="2018-04" db="EMBL/GenBank/DDBJ databases">
        <title>Genomic Encyclopedia of Type Strains, Phase IV (KMG-IV): sequencing the most valuable type-strain genomes for metagenomic binning, comparative biology and taxonomic classification.</title>
        <authorList>
            <person name="Goeker M."/>
        </authorList>
    </citation>
    <scope>NUCLEOTIDE SEQUENCE [LARGE SCALE GENOMIC DNA]</scope>
    <source>
        <strain evidence="6 7">DSM 10065</strain>
    </source>
</reference>
<feature type="domain" description="HTH lysR-type" evidence="5">
    <location>
        <begin position="20"/>
        <end position="77"/>
    </location>
</feature>
<dbReference type="SUPFAM" id="SSF53850">
    <property type="entry name" value="Periplasmic binding protein-like II"/>
    <property type="match status" value="1"/>
</dbReference>
<dbReference type="GO" id="GO:0005829">
    <property type="term" value="C:cytosol"/>
    <property type="evidence" value="ECO:0007669"/>
    <property type="project" value="TreeGrafter"/>
</dbReference>
<dbReference type="EMBL" id="QEKO01000001">
    <property type="protein sequence ID" value="PVY67917.1"/>
    <property type="molecule type" value="Genomic_DNA"/>
</dbReference>
<dbReference type="InterPro" id="IPR050950">
    <property type="entry name" value="HTH-type_LysR_regulators"/>
</dbReference>
<evidence type="ECO:0000256" key="1">
    <source>
        <dbReference type="ARBA" id="ARBA00009437"/>
    </source>
</evidence>
<dbReference type="GO" id="GO:0003677">
    <property type="term" value="F:DNA binding"/>
    <property type="evidence" value="ECO:0007669"/>
    <property type="project" value="UniProtKB-KW"/>
</dbReference>
<evidence type="ECO:0000256" key="3">
    <source>
        <dbReference type="ARBA" id="ARBA00023125"/>
    </source>
</evidence>
<dbReference type="AlphaFoldDB" id="A0A2U1CPU9"/>
<protein>
    <submittedName>
        <fullName evidence="6">DNA-binding transcriptional LysR family regulator</fullName>
    </submittedName>
</protein>
<proteinExistence type="inferred from homology"/>
<name>A0A2U1CPU9_9BURK</name>
<gene>
    <name evidence="6" type="ORF">C7440_0303</name>
</gene>
<dbReference type="InterPro" id="IPR005119">
    <property type="entry name" value="LysR_subst-bd"/>
</dbReference>
<evidence type="ECO:0000256" key="4">
    <source>
        <dbReference type="ARBA" id="ARBA00023163"/>
    </source>
</evidence>
<evidence type="ECO:0000313" key="6">
    <source>
        <dbReference type="EMBL" id="PVY67917.1"/>
    </source>
</evidence>
<dbReference type="PROSITE" id="PS50931">
    <property type="entry name" value="HTH_LYSR"/>
    <property type="match status" value="1"/>
</dbReference>
<dbReference type="GO" id="GO:0003700">
    <property type="term" value="F:DNA-binding transcription factor activity"/>
    <property type="evidence" value="ECO:0007669"/>
    <property type="project" value="InterPro"/>
</dbReference>
<dbReference type="Gene3D" id="3.40.190.10">
    <property type="entry name" value="Periplasmic binding protein-like II"/>
    <property type="match status" value="2"/>
</dbReference>
<organism evidence="6 7">
    <name type="scientific">Pusillimonas noertemannii</name>
    <dbReference type="NCBI Taxonomy" id="305977"/>
    <lineage>
        <taxon>Bacteria</taxon>
        <taxon>Pseudomonadati</taxon>
        <taxon>Pseudomonadota</taxon>
        <taxon>Betaproteobacteria</taxon>
        <taxon>Burkholderiales</taxon>
        <taxon>Alcaligenaceae</taxon>
        <taxon>Pusillimonas</taxon>
    </lineage>
</organism>
<comment type="similarity">
    <text evidence="1">Belongs to the LysR transcriptional regulatory family.</text>
</comment>
<dbReference type="OrthoDB" id="5914299at2"/>
<dbReference type="Pfam" id="PF00126">
    <property type="entry name" value="HTH_1"/>
    <property type="match status" value="1"/>
</dbReference>
<dbReference type="Pfam" id="PF03466">
    <property type="entry name" value="LysR_substrate"/>
    <property type="match status" value="1"/>
</dbReference>
<evidence type="ECO:0000313" key="7">
    <source>
        <dbReference type="Proteomes" id="UP000246145"/>
    </source>
</evidence>
<dbReference type="PANTHER" id="PTHR30419:SF8">
    <property type="entry name" value="NITROGEN ASSIMILATION TRANSCRIPTIONAL ACTIVATOR-RELATED"/>
    <property type="match status" value="1"/>
</dbReference>
<evidence type="ECO:0000256" key="2">
    <source>
        <dbReference type="ARBA" id="ARBA00023015"/>
    </source>
</evidence>
<keyword evidence="2" id="KW-0805">Transcription regulation</keyword>
<evidence type="ECO:0000259" key="5">
    <source>
        <dbReference type="PROSITE" id="PS50931"/>
    </source>
</evidence>
<keyword evidence="4" id="KW-0804">Transcription</keyword>
<dbReference type="InterPro" id="IPR036388">
    <property type="entry name" value="WH-like_DNA-bd_sf"/>
</dbReference>
<dbReference type="InterPro" id="IPR036390">
    <property type="entry name" value="WH_DNA-bd_sf"/>
</dbReference>
<dbReference type="RefSeq" id="WP_116517215.1">
    <property type="nucleotide sequence ID" value="NZ_JACCEX010000001.1"/>
</dbReference>
<keyword evidence="7" id="KW-1185">Reference proteome</keyword>
<sequence length="320" mass="34393">MSRAEPPAHHAPLNRVRSRLRMRHLVFIEALARRQNIRQAAQDLFVTQPAASKLLTEIESIFETKLFERNAHGVTTTSEGEVLLHWALKALSDMDAAQVEIGALQSGRAGRVRVGVFPVVASSLVPDAIALLRNTGSQIEVCLHEGLEDTLMPMLQQGLLDCVVGRLTAQPALRAVTSEILFEEPTVVVSRPRHPLADSNAWSAEELNAYDWALPSSFAPLYGLVASGLAAFSANAPRVAVQTASIMTILGVVSQTNMLSAIPKGVAERFVKSGQLAILPLPLSTSLHPVCIITAADIPLNAATSAYLEAVRKAAACRSY</sequence>
<accession>A0A2U1CPU9</accession>
<dbReference type="Gene3D" id="1.10.10.10">
    <property type="entry name" value="Winged helix-like DNA-binding domain superfamily/Winged helix DNA-binding domain"/>
    <property type="match status" value="1"/>
</dbReference>